<evidence type="ECO:0000256" key="2">
    <source>
        <dbReference type="SAM" id="SignalP"/>
    </source>
</evidence>
<dbReference type="RefSeq" id="XP_022245276.1">
    <property type="nucleotide sequence ID" value="XM_022389568.1"/>
</dbReference>
<sequence length="311" mass="35810">MKVIVLLLAAVLMVLLIDYTDGEKHQHEEGKHKHWNHKHHGKKEHHHHHKFRDNDVKSKKSKRFEKEYKSQEKNIGESPIEQKKIDEQFNEPNLEPVKQQDLVMDTKHKNLRHGAGHQEKVQYEKKYWKNVKENETPKDNSKVNDGKVTLAQKTTDATAETIKLVKELKPHKGKEDKFMLYENRIEPKTVSQEEQTGDSARAAKVATLVDPGVGNMVSLTETKNNEITHEIKNDLCTSNADCKPGFCCQSKNGKTSKCQKVQLGLGRRCRETCMCGESLVCHFQKSSNEKKRKNDNNPIGVCKRPEIISYR</sequence>
<evidence type="ECO:0000313" key="6">
    <source>
        <dbReference type="RefSeq" id="XP_022245276.1"/>
    </source>
</evidence>
<dbReference type="RefSeq" id="XP_022245274.1">
    <property type="nucleotide sequence ID" value="XM_022389566.1"/>
</dbReference>
<keyword evidence="3" id="KW-1185">Reference proteome</keyword>
<dbReference type="RefSeq" id="XP_022245275.1">
    <property type="nucleotide sequence ID" value="XM_022389567.1"/>
</dbReference>
<accession>A0ABM1SNR8</accession>
<evidence type="ECO:0000256" key="1">
    <source>
        <dbReference type="SAM" id="MobiDB-lite"/>
    </source>
</evidence>
<keyword evidence="2" id="KW-0732">Signal</keyword>
<evidence type="ECO:0000313" key="5">
    <source>
        <dbReference type="RefSeq" id="XP_022245275.1"/>
    </source>
</evidence>
<feature type="signal peptide" evidence="2">
    <location>
        <begin position="1"/>
        <end position="22"/>
    </location>
</feature>
<evidence type="ECO:0000313" key="4">
    <source>
        <dbReference type="RefSeq" id="XP_022245274.1"/>
    </source>
</evidence>
<proteinExistence type="predicted"/>
<dbReference type="GeneID" id="111086497"/>
<feature type="region of interest" description="Disordered" evidence="1">
    <location>
        <begin position="28"/>
        <end position="80"/>
    </location>
</feature>
<name>A0ABM1SNR8_LIMPO</name>
<dbReference type="Proteomes" id="UP000694941">
    <property type="component" value="Unplaced"/>
</dbReference>
<feature type="compositionally biased region" description="Basic and acidic residues" evidence="1">
    <location>
        <begin position="52"/>
        <end position="80"/>
    </location>
</feature>
<organism evidence="3 4">
    <name type="scientific">Limulus polyphemus</name>
    <name type="common">Atlantic horseshoe crab</name>
    <dbReference type="NCBI Taxonomy" id="6850"/>
    <lineage>
        <taxon>Eukaryota</taxon>
        <taxon>Metazoa</taxon>
        <taxon>Ecdysozoa</taxon>
        <taxon>Arthropoda</taxon>
        <taxon>Chelicerata</taxon>
        <taxon>Merostomata</taxon>
        <taxon>Xiphosura</taxon>
        <taxon>Limulidae</taxon>
        <taxon>Limulus</taxon>
    </lineage>
</organism>
<protein>
    <submittedName>
        <fullName evidence="4 5">Uncharacterized protein LOC111086497</fullName>
    </submittedName>
</protein>
<gene>
    <name evidence="4 5 6" type="primary">LOC111086497</name>
</gene>
<reference evidence="4 5" key="1">
    <citation type="submission" date="2025-05" db="UniProtKB">
        <authorList>
            <consortium name="RefSeq"/>
        </authorList>
    </citation>
    <scope>IDENTIFICATION</scope>
    <source>
        <tissue evidence="4 5">Muscle</tissue>
    </source>
</reference>
<evidence type="ECO:0000313" key="3">
    <source>
        <dbReference type="Proteomes" id="UP000694941"/>
    </source>
</evidence>
<feature type="compositionally biased region" description="Basic residues" evidence="1">
    <location>
        <begin position="32"/>
        <end position="51"/>
    </location>
</feature>
<feature type="chain" id="PRO_5045023179" evidence="2">
    <location>
        <begin position="23"/>
        <end position="311"/>
    </location>
</feature>